<evidence type="ECO:0000259" key="1">
    <source>
        <dbReference type="Pfam" id="PF08268"/>
    </source>
</evidence>
<dbReference type="Pfam" id="PF08268">
    <property type="entry name" value="FBA_3"/>
    <property type="match status" value="1"/>
</dbReference>
<dbReference type="InterPro" id="IPR011043">
    <property type="entry name" value="Gal_Oxase/kelch_b-propeller"/>
</dbReference>
<accession>A0AAP0IGE5</accession>
<dbReference type="SUPFAM" id="SSF50965">
    <property type="entry name" value="Galactose oxidase, central domain"/>
    <property type="match status" value="1"/>
</dbReference>
<dbReference type="NCBIfam" id="TIGR01640">
    <property type="entry name" value="F_box_assoc_1"/>
    <property type="match status" value="1"/>
</dbReference>
<dbReference type="InterPro" id="IPR050796">
    <property type="entry name" value="SCF_F-box_component"/>
</dbReference>
<proteinExistence type="predicted"/>
<dbReference type="InterPro" id="IPR013187">
    <property type="entry name" value="F-box-assoc_dom_typ3"/>
</dbReference>
<dbReference type="EMBL" id="JBBNAF010000009">
    <property type="protein sequence ID" value="KAK9115056.1"/>
    <property type="molecule type" value="Genomic_DNA"/>
</dbReference>
<reference evidence="2 3" key="1">
    <citation type="submission" date="2024-01" db="EMBL/GenBank/DDBJ databases">
        <title>Genome assemblies of Stephania.</title>
        <authorList>
            <person name="Yang L."/>
        </authorList>
    </citation>
    <scope>NUCLEOTIDE SEQUENCE [LARGE SCALE GENOMIC DNA]</scope>
    <source>
        <strain evidence="2">YNDBR</strain>
        <tissue evidence="2">Leaf</tissue>
    </source>
</reference>
<dbReference type="Proteomes" id="UP001420932">
    <property type="component" value="Unassembled WGS sequence"/>
</dbReference>
<dbReference type="PANTHER" id="PTHR31672">
    <property type="entry name" value="BNACNNG10540D PROTEIN"/>
    <property type="match status" value="1"/>
</dbReference>
<feature type="domain" description="F-box associated beta-propeller type 3" evidence="1">
    <location>
        <begin position="74"/>
        <end position="285"/>
    </location>
</feature>
<protein>
    <recommendedName>
        <fullName evidence="1">F-box associated beta-propeller type 3 domain-containing protein</fullName>
    </recommendedName>
</protein>
<sequence length="289" mass="33027">MNSKTLIKIDSESSSEFQLPSGVLANFVCKAWLSIAEDLHLLHLYHQNTAQNNVCLVLQGEHSLDCQLHVIDPSNHHHMTITKRLDPPFESSMPNFDIAGSCNGFLCLFDDSQLVPDTIFIYNPFTNESKQLPLTNKNFSNQRVVLGFGFDPISKEYKVIRIVYCIPPMVSWYIRYETSEISINTLGTDSWRSLGQAAYWLDGGTPSTYVNGSLHWLTQCHKFQQYQDIARFDLATEQFKKVPGPSSKDFWRHCYSVVELRGCLCAVVHTNNSDTIEVWIMKDYNVKES</sequence>
<comment type="caution">
    <text evidence="2">The sequence shown here is derived from an EMBL/GenBank/DDBJ whole genome shotgun (WGS) entry which is preliminary data.</text>
</comment>
<dbReference type="PANTHER" id="PTHR31672:SF13">
    <property type="entry name" value="F-BOX PROTEIN CPR30-LIKE"/>
    <property type="match status" value="1"/>
</dbReference>
<evidence type="ECO:0000313" key="2">
    <source>
        <dbReference type="EMBL" id="KAK9115056.1"/>
    </source>
</evidence>
<dbReference type="InterPro" id="IPR017451">
    <property type="entry name" value="F-box-assoc_interact_dom"/>
</dbReference>
<name>A0AAP0IGE5_9MAGN</name>
<keyword evidence="3" id="KW-1185">Reference proteome</keyword>
<organism evidence="2 3">
    <name type="scientific">Stephania yunnanensis</name>
    <dbReference type="NCBI Taxonomy" id="152371"/>
    <lineage>
        <taxon>Eukaryota</taxon>
        <taxon>Viridiplantae</taxon>
        <taxon>Streptophyta</taxon>
        <taxon>Embryophyta</taxon>
        <taxon>Tracheophyta</taxon>
        <taxon>Spermatophyta</taxon>
        <taxon>Magnoliopsida</taxon>
        <taxon>Ranunculales</taxon>
        <taxon>Menispermaceae</taxon>
        <taxon>Menispermoideae</taxon>
        <taxon>Cissampelideae</taxon>
        <taxon>Stephania</taxon>
    </lineage>
</organism>
<dbReference type="AlphaFoldDB" id="A0AAP0IGE5"/>
<evidence type="ECO:0000313" key="3">
    <source>
        <dbReference type="Proteomes" id="UP001420932"/>
    </source>
</evidence>
<gene>
    <name evidence="2" type="ORF">Syun_021853</name>
</gene>